<evidence type="ECO:0000256" key="4">
    <source>
        <dbReference type="ARBA" id="ARBA00012477"/>
    </source>
</evidence>
<comment type="cofactor">
    <cofactor evidence="2">
        <name>Zn(2+)</name>
        <dbReference type="ChEBI" id="CHEBI:29105"/>
    </cofactor>
</comment>
<evidence type="ECO:0000256" key="6">
    <source>
        <dbReference type="ARBA" id="ARBA00022722"/>
    </source>
</evidence>
<keyword evidence="9" id="KW-0378">Hydrolase</keyword>
<dbReference type="Pfam" id="PF13691">
    <property type="entry name" value="Lactamase_B_4"/>
    <property type="match status" value="1"/>
</dbReference>
<dbReference type="InterPro" id="IPR047151">
    <property type="entry name" value="RNZ2-like"/>
</dbReference>
<evidence type="ECO:0000256" key="10">
    <source>
        <dbReference type="ARBA" id="ARBA00022833"/>
    </source>
</evidence>
<name>A0AAD9QA45_ACRCE</name>
<feature type="domain" description="tRNase Z endonuclease" evidence="11">
    <location>
        <begin position="137"/>
        <end position="193"/>
    </location>
</feature>
<dbReference type="PANTHER" id="PTHR12553:SF49">
    <property type="entry name" value="ZINC PHOSPHODIESTERASE ELAC PROTEIN 2"/>
    <property type="match status" value="1"/>
</dbReference>
<evidence type="ECO:0000256" key="7">
    <source>
        <dbReference type="ARBA" id="ARBA00022723"/>
    </source>
</evidence>
<dbReference type="AlphaFoldDB" id="A0AAD9QA45"/>
<dbReference type="InterPro" id="IPR027794">
    <property type="entry name" value="tRNase_Z_dom"/>
</dbReference>
<dbReference type="GO" id="GO:0042781">
    <property type="term" value="F:3'-tRNA processing endoribonuclease activity"/>
    <property type="evidence" value="ECO:0007669"/>
    <property type="project" value="UniProtKB-EC"/>
</dbReference>
<sequence length="335" mass="38062">MTENVSYPVGNACSLMAIMIRIHHLTFVEIFKSFNDGLISKFKGRVKNANESKQLKSLGEFGLFVNQSQDGKTKKVNHNIVASSLAPNETARQMTSLRQGHGFLRTIHKQKRCQFRWHWCGRHAGKGKLVSTRSYLQILGTSTDYSSPSFLLFTDSYRYLFNCGENTVRILHELDRLKMNISRVFLTGMTWQNHIAGLPTLLKRQATINGGPLLIYGPEGISKFLDDISTFSSTGLQRYDALKLFTSTEFVKNNTDEQEERYVDDNLSIMPVILERKYQDVSYSERQSICYICEFADLPGHFLHEKAVKLGVSEEHFNELALGNQVLSSCGQKVP</sequence>
<organism evidence="12 13">
    <name type="scientific">Acropora cervicornis</name>
    <name type="common">Staghorn coral</name>
    <dbReference type="NCBI Taxonomy" id="6130"/>
    <lineage>
        <taxon>Eukaryota</taxon>
        <taxon>Metazoa</taxon>
        <taxon>Cnidaria</taxon>
        <taxon>Anthozoa</taxon>
        <taxon>Hexacorallia</taxon>
        <taxon>Scleractinia</taxon>
        <taxon>Astrocoeniina</taxon>
        <taxon>Acroporidae</taxon>
        <taxon>Acropora</taxon>
    </lineage>
</organism>
<evidence type="ECO:0000313" key="12">
    <source>
        <dbReference type="EMBL" id="KAK2557125.1"/>
    </source>
</evidence>
<keyword evidence="13" id="KW-1185">Reference proteome</keyword>
<evidence type="ECO:0000313" key="13">
    <source>
        <dbReference type="Proteomes" id="UP001249851"/>
    </source>
</evidence>
<accession>A0AAD9QA45</accession>
<dbReference type="GO" id="GO:0046872">
    <property type="term" value="F:metal ion binding"/>
    <property type="evidence" value="ECO:0007669"/>
    <property type="project" value="UniProtKB-KW"/>
</dbReference>
<comment type="similarity">
    <text evidence="3">Belongs to the RNase Z family.</text>
</comment>
<keyword evidence="5" id="KW-0819">tRNA processing</keyword>
<protein>
    <recommendedName>
        <fullName evidence="4">ribonuclease Z</fullName>
        <ecNumber evidence="4">3.1.26.11</ecNumber>
    </recommendedName>
</protein>
<dbReference type="GO" id="GO:0005739">
    <property type="term" value="C:mitochondrion"/>
    <property type="evidence" value="ECO:0007669"/>
    <property type="project" value="TreeGrafter"/>
</dbReference>
<comment type="caution">
    <text evidence="12">The sequence shown here is derived from an EMBL/GenBank/DDBJ whole genome shotgun (WGS) entry which is preliminary data.</text>
</comment>
<comment type="catalytic activity">
    <reaction evidence="1">
        <text>Endonucleolytic cleavage of RNA, removing extra 3' nucleotides from tRNA precursor, generating 3' termini of tRNAs. A 3'-hydroxy group is left at the tRNA terminus and a 5'-phosphoryl group is left at the trailer molecule.</text>
        <dbReference type="EC" id="3.1.26.11"/>
    </reaction>
</comment>
<dbReference type="Proteomes" id="UP001249851">
    <property type="component" value="Unassembled WGS sequence"/>
</dbReference>
<evidence type="ECO:0000256" key="5">
    <source>
        <dbReference type="ARBA" id="ARBA00022694"/>
    </source>
</evidence>
<evidence type="ECO:0000256" key="2">
    <source>
        <dbReference type="ARBA" id="ARBA00001947"/>
    </source>
</evidence>
<dbReference type="PANTHER" id="PTHR12553">
    <property type="entry name" value="ZINC PHOSPHODIESTERASE ELAC PROTEIN 2"/>
    <property type="match status" value="1"/>
</dbReference>
<keyword evidence="7" id="KW-0479">Metal-binding</keyword>
<dbReference type="EMBL" id="JARQWQ010000051">
    <property type="protein sequence ID" value="KAK2557125.1"/>
    <property type="molecule type" value="Genomic_DNA"/>
</dbReference>
<reference evidence="12" key="1">
    <citation type="journal article" date="2023" name="G3 (Bethesda)">
        <title>Whole genome assembly and annotation of the endangered Caribbean coral Acropora cervicornis.</title>
        <authorList>
            <person name="Selwyn J.D."/>
            <person name="Vollmer S.V."/>
        </authorList>
    </citation>
    <scope>NUCLEOTIDE SEQUENCE</scope>
    <source>
        <strain evidence="12">K2</strain>
    </source>
</reference>
<dbReference type="Gene3D" id="3.60.15.10">
    <property type="entry name" value="Ribonuclease Z/Hydroxyacylglutathione hydrolase-like"/>
    <property type="match status" value="1"/>
</dbReference>
<evidence type="ECO:0000256" key="3">
    <source>
        <dbReference type="ARBA" id="ARBA00007823"/>
    </source>
</evidence>
<evidence type="ECO:0000259" key="11">
    <source>
        <dbReference type="Pfam" id="PF13691"/>
    </source>
</evidence>
<reference evidence="12" key="2">
    <citation type="journal article" date="2023" name="Science">
        <title>Genomic signatures of disease resistance in endangered staghorn corals.</title>
        <authorList>
            <person name="Vollmer S.V."/>
            <person name="Selwyn J.D."/>
            <person name="Despard B.A."/>
            <person name="Roesel C.L."/>
        </authorList>
    </citation>
    <scope>NUCLEOTIDE SEQUENCE</scope>
    <source>
        <strain evidence="12">K2</strain>
    </source>
</reference>
<keyword evidence="6" id="KW-0540">Nuclease</keyword>
<dbReference type="GO" id="GO:1990180">
    <property type="term" value="P:mitochondrial tRNA 3'-end processing"/>
    <property type="evidence" value="ECO:0007669"/>
    <property type="project" value="TreeGrafter"/>
</dbReference>
<proteinExistence type="inferred from homology"/>
<evidence type="ECO:0000256" key="8">
    <source>
        <dbReference type="ARBA" id="ARBA00022759"/>
    </source>
</evidence>
<evidence type="ECO:0000256" key="9">
    <source>
        <dbReference type="ARBA" id="ARBA00022801"/>
    </source>
</evidence>
<dbReference type="InterPro" id="IPR036866">
    <property type="entry name" value="RibonucZ/Hydroxyglut_hydro"/>
</dbReference>
<keyword evidence="10" id="KW-0862">Zinc</keyword>
<keyword evidence="8" id="KW-0255">Endonuclease</keyword>
<evidence type="ECO:0000256" key="1">
    <source>
        <dbReference type="ARBA" id="ARBA00000402"/>
    </source>
</evidence>
<gene>
    <name evidence="12" type="ORF">P5673_020599</name>
</gene>
<dbReference type="SUPFAM" id="SSF56281">
    <property type="entry name" value="Metallo-hydrolase/oxidoreductase"/>
    <property type="match status" value="1"/>
</dbReference>
<dbReference type="EC" id="3.1.26.11" evidence="4"/>